<evidence type="ECO:0000313" key="9">
    <source>
        <dbReference type="Proteomes" id="UP000293360"/>
    </source>
</evidence>
<evidence type="ECO:0000256" key="2">
    <source>
        <dbReference type="ARBA" id="ARBA00022722"/>
    </source>
</evidence>
<dbReference type="GO" id="GO:0046872">
    <property type="term" value="F:metal ion binding"/>
    <property type="evidence" value="ECO:0007669"/>
    <property type="project" value="UniProtKB-KW"/>
</dbReference>
<dbReference type="GO" id="GO:0016788">
    <property type="term" value="F:hydrolase activity, acting on ester bonds"/>
    <property type="evidence" value="ECO:0007669"/>
    <property type="project" value="InterPro"/>
</dbReference>
<reference evidence="8 9" key="1">
    <citation type="submission" date="2018-06" db="EMBL/GenBank/DDBJ databases">
        <title>Complete Genomes of Monosporascus.</title>
        <authorList>
            <person name="Robinson A.J."/>
            <person name="Natvig D.O."/>
        </authorList>
    </citation>
    <scope>NUCLEOTIDE SEQUENCE [LARGE SCALE GENOMIC DNA]</scope>
    <source>
        <strain evidence="8 9">CBS 110550</strain>
    </source>
</reference>
<keyword evidence="5" id="KW-0378">Hydrolase</keyword>
<dbReference type="GO" id="GO:0003676">
    <property type="term" value="F:nucleic acid binding"/>
    <property type="evidence" value="ECO:0007669"/>
    <property type="project" value="InterPro"/>
</dbReference>
<proteinExistence type="inferred from homology"/>
<evidence type="ECO:0000256" key="6">
    <source>
        <dbReference type="ARBA" id="ARBA00023157"/>
    </source>
</evidence>
<dbReference type="STRING" id="155417.A0A4Q4SRY3"/>
<name>A0A4Q4SRY3_9PEZI</name>
<evidence type="ECO:0000256" key="3">
    <source>
        <dbReference type="ARBA" id="ARBA00022723"/>
    </source>
</evidence>
<evidence type="ECO:0000256" key="5">
    <source>
        <dbReference type="ARBA" id="ARBA00022801"/>
    </source>
</evidence>
<keyword evidence="4" id="KW-0255">Endonuclease</keyword>
<dbReference type="GO" id="GO:0004519">
    <property type="term" value="F:endonuclease activity"/>
    <property type="evidence" value="ECO:0007669"/>
    <property type="project" value="UniProtKB-KW"/>
</dbReference>
<evidence type="ECO:0000256" key="4">
    <source>
        <dbReference type="ARBA" id="ARBA00022759"/>
    </source>
</evidence>
<dbReference type="CDD" id="cd11010">
    <property type="entry name" value="S1-P1_nuclease"/>
    <property type="match status" value="1"/>
</dbReference>
<dbReference type="SUPFAM" id="SSF48537">
    <property type="entry name" value="Phospholipase C/P1 nuclease"/>
    <property type="match status" value="1"/>
</dbReference>
<keyword evidence="6" id="KW-1015">Disulfide bond</keyword>
<accession>A0A4Q4SRY3</accession>
<dbReference type="GO" id="GO:0006308">
    <property type="term" value="P:DNA catabolic process"/>
    <property type="evidence" value="ECO:0007669"/>
    <property type="project" value="InterPro"/>
</dbReference>
<dbReference type="Pfam" id="PF02265">
    <property type="entry name" value="S1-P1_nuclease"/>
    <property type="match status" value="1"/>
</dbReference>
<gene>
    <name evidence="8" type="ORF">DL764_010922</name>
</gene>
<evidence type="ECO:0000256" key="7">
    <source>
        <dbReference type="ARBA" id="ARBA00023180"/>
    </source>
</evidence>
<evidence type="ECO:0000313" key="8">
    <source>
        <dbReference type="EMBL" id="RYO74240.1"/>
    </source>
</evidence>
<dbReference type="FunFam" id="1.10.575.10:FF:000004">
    <property type="entry name" value="Nuclease S1"/>
    <property type="match status" value="1"/>
</dbReference>
<dbReference type="InterPro" id="IPR003154">
    <property type="entry name" value="S1/P1nuclease"/>
</dbReference>
<keyword evidence="9" id="KW-1185">Reference proteome</keyword>
<keyword evidence="2" id="KW-0540">Nuclease</keyword>
<evidence type="ECO:0000256" key="1">
    <source>
        <dbReference type="ARBA" id="ARBA00009547"/>
    </source>
</evidence>
<comment type="similarity">
    <text evidence="1">Belongs to the nuclease type I family.</text>
</comment>
<dbReference type="AlphaFoldDB" id="A0A4Q4SRY3"/>
<dbReference type="EMBL" id="QJNU01001590">
    <property type="protein sequence ID" value="RYO74240.1"/>
    <property type="molecule type" value="Genomic_DNA"/>
</dbReference>
<dbReference type="Gene3D" id="1.10.575.10">
    <property type="entry name" value="P1 Nuclease"/>
    <property type="match status" value="1"/>
</dbReference>
<dbReference type="PANTHER" id="PTHR33146">
    <property type="entry name" value="ENDONUCLEASE 4"/>
    <property type="match status" value="1"/>
</dbReference>
<dbReference type="OrthoDB" id="441446at2759"/>
<protein>
    <recommendedName>
        <fullName evidence="10">Nuclease S1</fullName>
    </recommendedName>
</protein>
<keyword evidence="7" id="KW-0325">Glycoprotein</keyword>
<evidence type="ECO:0008006" key="10">
    <source>
        <dbReference type="Google" id="ProtNLM"/>
    </source>
</evidence>
<comment type="caution">
    <text evidence="8">The sequence shown here is derived from an EMBL/GenBank/DDBJ whole genome shotgun (WGS) entry which is preliminary data.</text>
</comment>
<organism evidence="8 9">
    <name type="scientific">Monosporascus ibericus</name>
    <dbReference type="NCBI Taxonomy" id="155417"/>
    <lineage>
        <taxon>Eukaryota</taxon>
        <taxon>Fungi</taxon>
        <taxon>Dikarya</taxon>
        <taxon>Ascomycota</taxon>
        <taxon>Pezizomycotina</taxon>
        <taxon>Sordariomycetes</taxon>
        <taxon>Xylariomycetidae</taxon>
        <taxon>Xylariales</taxon>
        <taxon>Xylariales incertae sedis</taxon>
        <taxon>Monosporascus</taxon>
    </lineage>
</organism>
<sequence length="300" mass="33553">MRLNSAFLACGAVSLPGVIAWGSLGHITVAYIASNFVKQETAVYFQDLLRNDTEHYLAGVATWADSIRYTKWGRFTKNFHFIDAKDDPPSYCGVDFDRDCKEDGCVVSSIQNYTSQVLDTELWPWRRNQAAKFVIHFVGDIHQPLHTENVERGGNGIHVRFDSSELNLHHVWDSSIAEKMLGGIHRKPYEAAYRWAADLTNEIRSGKYANSTEVWVDGIDLDDPIATSMKWANESNAFVCTHVLPEGPEAIVGQELAGEYYEKAAPVIEVQVARAGYRLATWLDLIVDRLSESGAPVGEL</sequence>
<dbReference type="InterPro" id="IPR008947">
    <property type="entry name" value="PLipase_C/P1_nuclease_dom_sf"/>
</dbReference>
<dbReference type="PANTHER" id="PTHR33146:SF26">
    <property type="entry name" value="ENDONUCLEASE 4"/>
    <property type="match status" value="1"/>
</dbReference>
<keyword evidence="3" id="KW-0479">Metal-binding</keyword>
<dbReference type="Proteomes" id="UP000293360">
    <property type="component" value="Unassembled WGS sequence"/>
</dbReference>